<evidence type="ECO:0008006" key="5">
    <source>
        <dbReference type="Google" id="ProtNLM"/>
    </source>
</evidence>
<name>A0AAN5CUK3_9BILA</name>
<dbReference type="InterPro" id="IPR004046">
    <property type="entry name" value="GST_C"/>
</dbReference>
<dbReference type="Proteomes" id="UP001328107">
    <property type="component" value="Unassembled WGS sequence"/>
</dbReference>
<dbReference type="PROSITE" id="PS50405">
    <property type="entry name" value="GST_CTER"/>
    <property type="match status" value="1"/>
</dbReference>
<dbReference type="InterPro" id="IPR036282">
    <property type="entry name" value="Glutathione-S-Trfase_C_sf"/>
</dbReference>
<dbReference type="PROSITE" id="PS50404">
    <property type="entry name" value="GST_NTER"/>
    <property type="match status" value="1"/>
</dbReference>
<dbReference type="SUPFAM" id="SSF52833">
    <property type="entry name" value="Thioredoxin-like"/>
    <property type="match status" value="1"/>
</dbReference>
<evidence type="ECO:0000259" key="1">
    <source>
        <dbReference type="PROSITE" id="PS50404"/>
    </source>
</evidence>
<evidence type="ECO:0000313" key="3">
    <source>
        <dbReference type="EMBL" id="GMR50780.1"/>
    </source>
</evidence>
<dbReference type="InterPro" id="IPR050213">
    <property type="entry name" value="GST_superfamily"/>
</dbReference>
<feature type="domain" description="GST C-terminal" evidence="2">
    <location>
        <begin position="90"/>
        <end position="214"/>
    </location>
</feature>
<dbReference type="PANTHER" id="PTHR11571:SF150">
    <property type="entry name" value="GLUTATHIONE S-TRANSFERASE"/>
    <property type="match status" value="1"/>
</dbReference>
<dbReference type="AlphaFoldDB" id="A0AAN5CUK3"/>
<dbReference type="PANTHER" id="PTHR11571">
    <property type="entry name" value="GLUTATHIONE S-TRANSFERASE"/>
    <property type="match status" value="1"/>
</dbReference>
<dbReference type="Pfam" id="PF14497">
    <property type="entry name" value="GST_C_3"/>
    <property type="match status" value="1"/>
</dbReference>
<proteinExistence type="predicted"/>
<dbReference type="Pfam" id="PF02798">
    <property type="entry name" value="GST_N"/>
    <property type="match status" value="1"/>
</dbReference>
<dbReference type="Gene3D" id="1.20.1050.10">
    <property type="match status" value="1"/>
</dbReference>
<dbReference type="Gene3D" id="3.40.30.10">
    <property type="entry name" value="Glutaredoxin"/>
    <property type="match status" value="1"/>
</dbReference>
<reference evidence="4" key="1">
    <citation type="submission" date="2022-10" db="EMBL/GenBank/DDBJ databases">
        <title>Genome assembly of Pristionchus species.</title>
        <authorList>
            <person name="Yoshida K."/>
            <person name="Sommer R.J."/>
        </authorList>
    </citation>
    <scope>NUCLEOTIDE SEQUENCE [LARGE SCALE GENOMIC DNA]</scope>
    <source>
        <strain evidence="4">RS5460</strain>
    </source>
</reference>
<accession>A0AAN5CUK3</accession>
<dbReference type="InterPro" id="IPR004045">
    <property type="entry name" value="Glutathione_S-Trfase_N"/>
</dbReference>
<dbReference type="SFLD" id="SFLDG00363">
    <property type="entry name" value="AMPS_(cytGST):_Alpha-__Mu-__Pi"/>
    <property type="match status" value="1"/>
</dbReference>
<organism evidence="3 4">
    <name type="scientific">Pristionchus mayeri</name>
    <dbReference type="NCBI Taxonomy" id="1317129"/>
    <lineage>
        <taxon>Eukaryota</taxon>
        <taxon>Metazoa</taxon>
        <taxon>Ecdysozoa</taxon>
        <taxon>Nematoda</taxon>
        <taxon>Chromadorea</taxon>
        <taxon>Rhabditida</taxon>
        <taxon>Rhabditina</taxon>
        <taxon>Diplogasteromorpha</taxon>
        <taxon>Diplogasteroidea</taxon>
        <taxon>Neodiplogasteridae</taxon>
        <taxon>Pristionchus</taxon>
    </lineage>
</organism>
<dbReference type="InterPro" id="IPR010987">
    <property type="entry name" value="Glutathione-S-Trfase_C-like"/>
</dbReference>
<sequence length="214" mass="24876">MRAKHTYRLVYFDAEGRGEPIRLLFLYFGVPYEDLRVSKEEWAEKWKKVAPFELAPILEIDEGKKMLADSVAISRFLAKTLGPEGFIGRTKSDAAKADAFVYSSMDLFTPFYLVKMAEDDQKRAGALVYLTTSVSRYLRCLEKHLATTENNYVLPNGVTWADIYILFVIHILEGMNPDFIDKEEYPHVFKHYVKMRSNPKLKDYIEEKWPSKIV</sequence>
<evidence type="ECO:0000259" key="2">
    <source>
        <dbReference type="PROSITE" id="PS50405"/>
    </source>
</evidence>
<dbReference type="CDD" id="cd03039">
    <property type="entry name" value="GST_N_Sigma_like"/>
    <property type="match status" value="1"/>
</dbReference>
<dbReference type="SFLD" id="SFLDG01205">
    <property type="entry name" value="AMPS.1"/>
    <property type="match status" value="1"/>
</dbReference>
<dbReference type="InterPro" id="IPR040079">
    <property type="entry name" value="Glutathione_S-Trfase"/>
</dbReference>
<dbReference type="GO" id="GO:0006749">
    <property type="term" value="P:glutathione metabolic process"/>
    <property type="evidence" value="ECO:0007669"/>
    <property type="project" value="TreeGrafter"/>
</dbReference>
<dbReference type="EMBL" id="BTRK01000004">
    <property type="protein sequence ID" value="GMR50780.1"/>
    <property type="molecule type" value="Genomic_DNA"/>
</dbReference>
<keyword evidence="4" id="KW-1185">Reference proteome</keyword>
<feature type="domain" description="GST N-terminal" evidence="1">
    <location>
        <begin position="5"/>
        <end position="85"/>
    </location>
</feature>
<evidence type="ECO:0000313" key="4">
    <source>
        <dbReference type="Proteomes" id="UP001328107"/>
    </source>
</evidence>
<dbReference type="SUPFAM" id="SSF47616">
    <property type="entry name" value="GST C-terminal domain-like"/>
    <property type="match status" value="1"/>
</dbReference>
<dbReference type="CDD" id="cd03192">
    <property type="entry name" value="GST_C_Sigma_like"/>
    <property type="match status" value="1"/>
</dbReference>
<comment type="caution">
    <text evidence="3">The sequence shown here is derived from an EMBL/GenBank/DDBJ whole genome shotgun (WGS) entry which is preliminary data.</text>
</comment>
<dbReference type="SFLD" id="SFLDS00019">
    <property type="entry name" value="Glutathione_Transferase_(cytos"/>
    <property type="match status" value="1"/>
</dbReference>
<dbReference type="GO" id="GO:0004364">
    <property type="term" value="F:glutathione transferase activity"/>
    <property type="evidence" value="ECO:0007669"/>
    <property type="project" value="TreeGrafter"/>
</dbReference>
<dbReference type="InterPro" id="IPR036249">
    <property type="entry name" value="Thioredoxin-like_sf"/>
</dbReference>
<gene>
    <name evidence="3" type="ORF">PMAYCL1PPCAC_20975</name>
</gene>
<protein>
    <recommendedName>
        <fullName evidence="5">Glutathione S-transferase</fullName>
    </recommendedName>
</protein>